<dbReference type="AlphaFoldDB" id="A0A1J6L0M2"/>
<protein>
    <recommendedName>
        <fullName evidence="1">G-patch domain-containing protein</fullName>
    </recommendedName>
</protein>
<feature type="domain" description="G-patch" evidence="1">
    <location>
        <begin position="20"/>
        <end position="66"/>
    </location>
</feature>
<accession>A0A1J6L0M2</accession>
<dbReference type="PROSITE" id="PS50174">
    <property type="entry name" value="G_PATCH"/>
    <property type="match status" value="1"/>
</dbReference>
<evidence type="ECO:0000313" key="3">
    <source>
        <dbReference type="Proteomes" id="UP000187609"/>
    </source>
</evidence>
<dbReference type="EMBL" id="MJEQ01002430">
    <property type="protein sequence ID" value="OIT27383.1"/>
    <property type="molecule type" value="Genomic_DNA"/>
</dbReference>
<dbReference type="Pfam" id="PF01585">
    <property type="entry name" value="G-patch"/>
    <property type="match status" value="1"/>
</dbReference>
<reference evidence="2" key="1">
    <citation type="submission" date="2016-11" db="EMBL/GenBank/DDBJ databases">
        <title>The genome of Nicotiana attenuata.</title>
        <authorList>
            <person name="Xu S."/>
            <person name="Brockmoeller T."/>
            <person name="Gaquerel E."/>
            <person name="Navarro A."/>
            <person name="Kuhl H."/>
            <person name="Gase K."/>
            <person name="Ling Z."/>
            <person name="Zhou W."/>
            <person name="Kreitzer C."/>
            <person name="Stanke M."/>
            <person name="Tang H."/>
            <person name="Lyons E."/>
            <person name="Pandey P."/>
            <person name="Pandey S.P."/>
            <person name="Timmermann B."/>
            <person name="Baldwin I.T."/>
        </authorList>
    </citation>
    <scope>NUCLEOTIDE SEQUENCE [LARGE SCALE GENOMIC DNA]</scope>
    <source>
        <strain evidence="2">UT</strain>
    </source>
</reference>
<dbReference type="SMART" id="SM00443">
    <property type="entry name" value="G_patch"/>
    <property type="match status" value="1"/>
</dbReference>
<organism evidence="2 3">
    <name type="scientific">Nicotiana attenuata</name>
    <name type="common">Coyote tobacco</name>
    <dbReference type="NCBI Taxonomy" id="49451"/>
    <lineage>
        <taxon>Eukaryota</taxon>
        <taxon>Viridiplantae</taxon>
        <taxon>Streptophyta</taxon>
        <taxon>Embryophyta</taxon>
        <taxon>Tracheophyta</taxon>
        <taxon>Spermatophyta</taxon>
        <taxon>Magnoliopsida</taxon>
        <taxon>eudicotyledons</taxon>
        <taxon>Gunneridae</taxon>
        <taxon>Pentapetalae</taxon>
        <taxon>asterids</taxon>
        <taxon>lamiids</taxon>
        <taxon>Solanales</taxon>
        <taxon>Solanaceae</taxon>
        <taxon>Nicotianoideae</taxon>
        <taxon>Nicotianeae</taxon>
        <taxon>Nicotiana</taxon>
    </lineage>
</organism>
<dbReference type="OMA" id="AMIEECY"/>
<name>A0A1J6L0M2_NICAT</name>
<dbReference type="Proteomes" id="UP000187609">
    <property type="component" value="Unassembled WGS sequence"/>
</dbReference>
<dbReference type="GO" id="GO:0003676">
    <property type="term" value="F:nucleic acid binding"/>
    <property type="evidence" value="ECO:0007669"/>
    <property type="project" value="InterPro"/>
</dbReference>
<comment type="caution">
    <text evidence="2">The sequence shown here is derived from an EMBL/GenBank/DDBJ whole genome shotgun (WGS) entry which is preliminary data.</text>
</comment>
<proteinExistence type="predicted"/>
<dbReference type="Gramene" id="OIT27383">
    <property type="protein sequence ID" value="OIT27383"/>
    <property type="gene ID" value="A4A49_22485"/>
</dbReference>
<evidence type="ECO:0000259" key="1">
    <source>
        <dbReference type="PROSITE" id="PS50174"/>
    </source>
</evidence>
<gene>
    <name evidence="2" type="ORF">A4A49_22485</name>
</gene>
<dbReference type="InterPro" id="IPR000467">
    <property type="entry name" value="G_patch_dom"/>
</dbReference>
<evidence type="ECO:0000313" key="2">
    <source>
        <dbReference type="EMBL" id="OIT27383.1"/>
    </source>
</evidence>
<keyword evidence="3" id="KW-1185">Reference proteome</keyword>
<sequence length="148" mass="16355">MQTIEIEETEQNLGMQSPYRSKMAMREMMKYGYRLGTGIGTRSEGITKPIELNGKKGRVGIGYQPPMGKTHTGSSGKKAFVPEHVSGTGQSLALEDNIIEGMGRLFVAMIEECYEGTNIKRLTIRIVEQGEGLGNRTASPSLVRRESW</sequence>